<sequence>MSREKAVLASATELRTDRRVAPMGIDNPMPEFSWLPAAADVGQAAYLIEVSPSADFGTDTVWRSGRVESALPFGARYQGPPLRSRCRYYWRVRLADAHGRSGPWSEPSWFETGVLDPGLWAAQWISAAPATLPDPDAAVYLRGTVELAEEVVRGRAYVSGLGWYRFFVNGRDLTGPALVPRWTPFDSIVEYRTYDVTHDFRRGRNIIALALGDGRYRGRIGMSARRAVYGDRLAGFAQLELDLADGRTVTVVTDQTWYGGPGRIRAAGPMHGELCDLRIPDDDWLHDAGPPPRMAPVRVLPRSSRALVAEELPPVRAIERLVPRTITRTASGAQIVDFGQNFAGVVRLKLSGRRGSRIRLTHSELLTPTGELDLTYLDAPLMTKVAPQRDEVILGGGDEWFQPWFTIHGFRYLEVDGLEPDLKTDEVQGVVLSSDLPVTGTFECSDERLNRLQRNVLWSLRSNFTDTPTDCPTRERSGWTGDLQVFAPTAALSIDAYGFLNRYLRNLAIEQFPDGTVPPFVPSEASNFSGGPGRLARITATAVGWGDVAVMLPWTIYRYYGDTEVLRHRYDSMRQWVGHLEHAARTKRSPTRWLRKRAGTKERYILDTGFQWGEWLRPGEPFVVLMRALRTVRTLPLVEARNLAAKLGEPGLEGTRVEVEALAAPLRAIGAIVHIRSADTM</sequence>
<dbReference type="InterPro" id="IPR013783">
    <property type="entry name" value="Ig-like_fold"/>
</dbReference>
<evidence type="ECO:0000256" key="2">
    <source>
        <dbReference type="ARBA" id="ARBA00012652"/>
    </source>
</evidence>
<dbReference type="GO" id="GO:0030596">
    <property type="term" value="F:alpha-L-rhamnosidase activity"/>
    <property type="evidence" value="ECO:0007669"/>
    <property type="project" value="UniProtKB-EC"/>
</dbReference>
<name>A0A378YEF8_9NOCA</name>
<dbReference type="Gene3D" id="2.60.40.10">
    <property type="entry name" value="Immunoglobulins"/>
    <property type="match status" value="1"/>
</dbReference>
<feature type="domain" description="Bacterial alpha-L-rhamnosidase N-terminal" evidence="4">
    <location>
        <begin position="150"/>
        <end position="318"/>
    </location>
</feature>
<evidence type="ECO:0000313" key="7">
    <source>
        <dbReference type="Proteomes" id="UP000255467"/>
    </source>
</evidence>
<evidence type="ECO:0000259" key="5">
    <source>
        <dbReference type="Pfam" id="PF17389"/>
    </source>
</evidence>
<keyword evidence="7" id="KW-1185">Reference proteome</keyword>
<dbReference type="InterPro" id="IPR035396">
    <property type="entry name" value="Bac_rhamnosid6H"/>
</dbReference>
<dbReference type="Gene3D" id="2.60.120.260">
    <property type="entry name" value="Galactose-binding domain-like"/>
    <property type="match status" value="2"/>
</dbReference>
<dbReference type="InterPro" id="IPR012341">
    <property type="entry name" value="6hp_glycosidase-like_sf"/>
</dbReference>
<dbReference type="Pfam" id="PF05592">
    <property type="entry name" value="Bac_rhamnosid"/>
    <property type="match status" value="1"/>
</dbReference>
<evidence type="ECO:0000259" key="4">
    <source>
        <dbReference type="Pfam" id="PF08531"/>
    </source>
</evidence>
<dbReference type="RefSeq" id="WP_081592175.1">
    <property type="nucleotide sequence ID" value="NZ_UGRY01000002.1"/>
</dbReference>
<dbReference type="GO" id="GO:0005975">
    <property type="term" value="P:carbohydrate metabolic process"/>
    <property type="evidence" value="ECO:0007669"/>
    <property type="project" value="InterPro"/>
</dbReference>
<dbReference type="SUPFAM" id="SSF48208">
    <property type="entry name" value="Six-hairpin glycosidases"/>
    <property type="match status" value="1"/>
</dbReference>
<dbReference type="Pfam" id="PF08531">
    <property type="entry name" value="Bac_rhamnosid_N"/>
    <property type="match status" value="1"/>
</dbReference>
<protein>
    <recommendedName>
        <fullName evidence="2">alpha-L-rhamnosidase</fullName>
        <ecNumber evidence="2">3.2.1.40</ecNumber>
    </recommendedName>
</protein>
<dbReference type="PANTHER" id="PTHR33307:SF6">
    <property type="entry name" value="ALPHA-RHAMNOSIDASE (EUROFUNG)-RELATED"/>
    <property type="match status" value="1"/>
</dbReference>
<dbReference type="EMBL" id="UGRY01000002">
    <property type="protein sequence ID" value="SUA75494.1"/>
    <property type="molecule type" value="Genomic_DNA"/>
</dbReference>
<gene>
    <name evidence="6" type="ORF">NCTC1934_02107</name>
</gene>
<dbReference type="InterPro" id="IPR008928">
    <property type="entry name" value="6-hairpin_glycosidase_sf"/>
</dbReference>
<dbReference type="OrthoDB" id="9761045at2"/>
<dbReference type="PANTHER" id="PTHR33307">
    <property type="entry name" value="ALPHA-RHAMNOSIDASE (EUROFUNG)"/>
    <property type="match status" value="1"/>
</dbReference>
<evidence type="ECO:0000259" key="3">
    <source>
        <dbReference type="Pfam" id="PF05592"/>
    </source>
</evidence>
<dbReference type="Pfam" id="PF17389">
    <property type="entry name" value="Bac_rhamnosid6H"/>
    <property type="match status" value="1"/>
</dbReference>
<organism evidence="6 7">
    <name type="scientific">Nocardia otitidiscaviarum</name>
    <dbReference type="NCBI Taxonomy" id="1823"/>
    <lineage>
        <taxon>Bacteria</taxon>
        <taxon>Bacillati</taxon>
        <taxon>Actinomycetota</taxon>
        <taxon>Actinomycetes</taxon>
        <taxon>Mycobacteriales</taxon>
        <taxon>Nocardiaceae</taxon>
        <taxon>Nocardia</taxon>
    </lineage>
</organism>
<dbReference type="InterPro" id="IPR016007">
    <property type="entry name" value="Alpha_rhamnosid"/>
</dbReference>
<dbReference type="Proteomes" id="UP000255467">
    <property type="component" value="Unassembled WGS sequence"/>
</dbReference>
<evidence type="ECO:0000313" key="6">
    <source>
        <dbReference type="EMBL" id="SUA75494.1"/>
    </source>
</evidence>
<dbReference type="InterPro" id="IPR013737">
    <property type="entry name" value="Bac_rhamnosid_N"/>
</dbReference>
<accession>A0A378YEF8</accession>
<dbReference type="STRING" id="1406858.GCA_000710895_05997"/>
<reference evidence="6 7" key="1">
    <citation type="submission" date="2018-06" db="EMBL/GenBank/DDBJ databases">
        <authorList>
            <consortium name="Pathogen Informatics"/>
            <person name="Doyle S."/>
        </authorList>
    </citation>
    <scope>NUCLEOTIDE SEQUENCE [LARGE SCALE GENOMIC DNA]</scope>
    <source>
        <strain evidence="6 7">NCTC1934</strain>
    </source>
</reference>
<dbReference type="InterPro" id="IPR008902">
    <property type="entry name" value="Rhamnosid_concanavalin"/>
</dbReference>
<evidence type="ECO:0000256" key="1">
    <source>
        <dbReference type="ARBA" id="ARBA00001445"/>
    </source>
</evidence>
<feature type="domain" description="Alpha-L-rhamnosidase six-hairpin glycosidase" evidence="5">
    <location>
        <begin position="439"/>
        <end position="617"/>
    </location>
</feature>
<dbReference type="AlphaFoldDB" id="A0A378YEF8"/>
<comment type="catalytic activity">
    <reaction evidence="1">
        <text>Hydrolysis of terminal non-reducing alpha-L-rhamnose residues in alpha-L-rhamnosides.</text>
        <dbReference type="EC" id="3.2.1.40"/>
    </reaction>
</comment>
<dbReference type="Pfam" id="PF25788">
    <property type="entry name" value="Ig_Rha78A_N"/>
    <property type="match status" value="1"/>
</dbReference>
<proteinExistence type="predicted"/>
<feature type="domain" description="Alpha-L-rhamnosidase concanavalin-like" evidence="3">
    <location>
        <begin position="328"/>
        <end position="432"/>
    </location>
</feature>
<dbReference type="EC" id="3.2.1.40" evidence="2"/>
<dbReference type="Gene3D" id="1.50.10.10">
    <property type="match status" value="1"/>
</dbReference>